<dbReference type="PRINTS" id="PR00996">
    <property type="entry name" value="CHERMTFRASE"/>
</dbReference>
<dbReference type="InterPro" id="IPR050903">
    <property type="entry name" value="Bact_Chemotaxis_MeTrfase"/>
</dbReference>
<feature type="domain" description="CheR-type methyltransferase" evidence="6">
    <location>
        <begin position="1"/>
        <end position="257"/>
    </location>
</feature>
<dbReference type="InterPro" id="IPR029063">
    <property type="entry name" value="SAM-dependent_MTases_sf"/>
</dbReference>
<dbReference type="SUPFAM" id="SSF47757">
    <property type="entry name" value="Chemotaxis receptor methyltransferase CheR, N-terminal domain"/>
    <property type="match status" value="1"/>
</dbReference>
<evidence type="ECO:0000313" key="7">
    <source>
        <dbReference type="EMBL" id="WLV23441.1"/>
    </source>
</evidence>
<keyword evidence="5" id="KW-0949">S-adenosyl-L-methionine</keyword>
<comment type="catalytic activity">
    <reaction evidence="1">
        <text>L-glutamyl-[protein] + S-adenosyl-L-methionine = [protein]-L-glutamate 5-O-methyl ester + S-adenosyl-L-homocysteine</text>
        <dbReference type="Rhea" id="RHEA:24452"/>
        <dbReference type="Rhea" id="RHEA-COMP:10208"/>
        <dbReference type="Rhea" id="RHEA-COMP:10311"/>
        <dbReference type="ChEBI" id="CHEBI:29973"/>
        <dbReference type="ChEBI" id="CHEBI:57856"/>
        <dbReference type="ChEBI" id="CHEBI:59789"/>
        <dbReference type="ChEBI" id="CHEBI:82795"/>
        <dbReference type="EC" id="2.1.1.80"/>
    </reaction>
</comment>
<sequence length="257" mass="30122">MSENYPEFIGRIKRKLGIDLSLYKEAQMKRRIISLRNKRGYKDFNTYYEALNKDSELLSEFTDRLTINVSEFFRNPQRWEVLKNKVIPSVSKGKTRLNIWSAACSTGEEPYSLSILMKEYFPALKVNILATDIDENILARAKQGIYQKQSLKELPSGLEKKYFVEKNGLFEVNRDVRQLIEFKKHNLLADRYPRDLDLIVCRNVLIYFTDEAKSVIYQNFSNSLKQNGILFVGSTEQIFSAEQYGFSLFDTFFYQKA</sequence>
<name>A0ABY9KRS2_9BACI</name>
<dbReference type="Pfam" id="PF03705">
    <property type="entry name" value="CheR_N"/>
    <property type="match status" value="1"/>
</dbReference>
<evidence type="ECO:0000256" key="1">
    <source>
        <dbReference type="ARBA" id="ARBA00001541"/>
    </source>
</evidence>
<evidence type="ECO:0000313" key="8">
    <source>
        <dbReference type="Proteomes" id="UP001180087"/>
    </source>
</evidence>
<keyword evidence="3" id="KW-0489">Methyltransferase</keyword>
<proteinExistence type="predicted"/>
<dbReference type="Gene3D" id="3.40.50.150">
    <property type="entry name" value="Vaccinia Virus protein VP39"/>
    <property type="match status" value="1"/>
</dbReference>
<evidence type="ECO:0000259" key="6">
    <source>
        <dbReference type="PROSITE" id="PS50123"/>
    </source>
</evidence>
<evidence type="ECO:0000256" key="2">
    <source>
        <dbReference type="ARBA" id="ARBA00012534"/>
    </source>
</evidence>
<dbReference type="InterPro" id="IPR000780">
    <property type="entry name" value="CheR_MeTrfase"/>
</dbReference>
<dbReference type="InterPro" id="IPR022641">
    <property type="entry name" value="CheR_N"/>
</dbReference>
<organism evidence="7 8">
    <name type="scientific">Aciduricibacillus chroicocephali</name>
    <dbReference type="NCBI Taxonomy" id="3054939"/>
    <lineage>
        <taxon>Bacteria</taxon>
        <taxon>Bacillati</taxon>
        <taxon>Bacillota</taxon>
        <taxon>Bacilli</taxon>
        <taxon>Bacillales</taxon>
        <taxon>Bacillaceae</taxon>
        <taxon>Aciduricibacillus</taxon>
    </lineage>
</organism>
<dbReference type="Proteomes" id="UP001180087">
    <property type="component" value="Chromosome"/>
</dbReference>
<evidence type="ECO:0000256" key="3">
    <source>
        <dbReference type="ARBA" id="ARBA00022603"/>
    </source>
</evidence>
<keyword evidence="4" id="KW-0808">Transferase</keyword>
<dbReference type="Pfam" id="PF01739">
    <property type="entry name" value="CheR"/>
    <property type="match status" value="1"/>
</dbReference>
<dbReference type="InterPro" id="IPR022642">
    <property type="entry name" value="CheR_C"/>
</dbReference>
<protein>
    <recommendedName>
        <fullName evidence="2">protein-glutamate O-methyltransferase</fullName>
        <ecNumber evidence="2">2.1.1.80</ecNumber>
    </recommendedName>
</protein>
<dbReference type="RefSeq" id="WP_348025508.1">
    <property type="nucleotide sequence ID" value="NZ_CP129113.1"/>
</dbReference>
<reference evidence="7" key="1">
    <citation type="submission" date="2023-06" db="EMBL/GenBank/DDBJ databases">
        <title>A Treasure from Seagulls: Isolation and Description of Aciduricobacillus qingdaonensis gen. nov., sp. nov., a Rare Obligately Uric Acid-utilizing Member in the Family Bacillaceae.</title>
        <authorList>
            <person name="Liu W."/>
            <person name="Wang B."/>
        </authorList>
    </citation>
    <scope>NUCLEOTIDE SEQUENCE</scope>
    <source>
        <strain evidence="7">44XB</strain>
    </source>
</reference>
<dbReference type="PROSITE" id="PS50123">
    <property type="entry name" value="CHER"/>
    <property type="match status" value="1"/>
</dbReference>
<dbReference type="SUPFAM" id="SSF53335">
    <property type="entry name" value="S-adenosyl-L-methionine-dependent methyltransferases"/>
    <property type="match status" value="1"/>
</dbReference>
<dbReference type="PANTHER" id="PTHR24422:SF19">
    <property type="entry name" value="CHEMOTAXIS PROTEIN METHYLTRANSFERASE"/>
    <property type="match status" value="1"/>
</dbReference>
<gene>
    <name evidence="7" type="ORF">QR721_07170</name>
</gene>
<keyword evidence="8" id="KW-1185">Reference proteome</keyword>
<dbReference type="SMART" id="SM00138">
    <property type="entry name" value="MeTrc"/>
    <property type="match status" value="1"/>
</dbReference>
<evidence type="ECO:0000256" key="4">
    <source>
        <dbReference type="ARBA" id="ARBA00022679"/>
    </source>
</evidence>
<evidence type="ECO:0000256" key="5">
    <source>
        <dbReference type="ARBA" id="ARBA00022691"/>
    </source>
</evidence>
<dbReference type="PANTHER" id="PTHR24422">
    <property type="entry name" value="CHEMOTAXIS PROTEIN METHYLTRANSFERASE"/>
    <property type="match status" value="1"/>
</dbReference>
<dbReference type="EMBL" id="CP129113">
    <property type="protein sequence ID" value="WLV23441.1"/>
    <property type="molecule type" value="Genomic_DNA"/>
</dbReference>
<dbReference type="EC" id="2.1.1.80" evidence="2"/>
<accession>A0ABY9KRS2</accession>
<dbReference type="Gene3D" id="1.10.155.10">
    <property type="entry name" value="Chemotaxis receptor methyltransferase CheR, N-terminal domain"/>
    <property type="match status" value="1"/>
</dbReference>
<dbReference type="InterPro" id="IPR036804">
    <property type="entry name" value="CheR_N_sf"/>
</dbReference>